<dbReference type="InterPro" id="IPR050428">
    <property type="entry name" value="TCS_sensor_his_kinase"/>
</dbReference>
<protein>
    <recommendedName>
        <fullName evidence="3">histidine kinase</fullName>
        <ecNumber evidence="3">2.7.13.3</ecNumber>
    </recommendedName>
</protein>
<dbReference type="InterPro" id="IPR036890">
    <property type="entry name" value="HATPase_C_sf"/>
</dbReference>
<evidence type="ECO:0000313" key="14">
    <source>
        <dbReference type="EMBL" id="AWB35888.1"/>
    </source>
</evidence>
<dbReference type="Gene3D" id="1.10.287.130">
    <property type="match status" value="1"/>
</dbReference>
<keyword evidence="7 14" id="KW-0418">Kinase</keyword>
<feature type="domain" description="HAMP" evidence="13">
    <location>
        <begin position="188"/>
        <end position="240"/>
    </location>
</feature>
<dbReference type="PANTHER" id="PTHR45436">
    <property type="entry name" value="SENSOR HISTIDINE KINASE YKOH"/>
    <property type="match status" value="1"/>
</dbReference>
<dbReference type="SUPFAM" id="SSF47384">
    <property type="entry name" value="Homodimeric domain of signal transducing histidine kinase"/>
    <property type="match status" value="1"/>
</dbReference>
<dbReference type="InterPro" id="IPR003594">
    <property type="entry name" value="HATPase_dom"/>
</dbReference>
<evidence type="ECO:0000256" key="4">
    <source>
        <dbReference type="ARBA" id="ARBA00022553"/>
    </source>
</evidence>
<dbReference type="InterPro" id="IPR005467">
    <property type="entry name" value="His_kinase_dom"/>
</dbReference>
<dbReference type="KEGG" id="boz:DBV39_16785"/>
<evidence type="ECO:0000256" key="6">
    <source>
        <dbReference type="ARBA" id="ARBA00022692"/>
    </source>
</evidence>
<feature type="domain" description="Histidine kinase" evidence="12">
    <location>
        <begin position="248"/>
        <end position="466"/>
    </location>
</feature>
<keyword evidence="9" id="KW-0902">Two-component regulatory system</keyword>
<proteinExistence type="predicted"/>
<dbReference type="InterPro" id="IPR036097">
    <property type="entry name" value="HisK_dim/P_sf"/>
</dbReference>
<dbReference type="EC" id="2.7.13.3" evidence="3"/>
<dbReference type="Pfam" id="PF08521">
    <property type="entry name" value="2CSK_N"/>
    <property type="match status" value="1"/>
</dbReference>
<organism evidence="14 15">
    <name type="scientific">Orrella marina</name>
    <dbReference type="NCBI Taxonomy" id="2163011"/>
    <lineage>
        <taxon>Bacteria</taxon>
        <taxon>Pseudomonadati</taxon>
        <taxon>Pseudomonadota</taxon>
        <taxon>Betaproteobacteria</taxon>
        <taxon>Burkholderiales</taxon>
        <taxon>Alcaligenaceae</taxon>
        <taxon>Orrella</taxon>
    </lineage>
</organism>
<evidence type="ECO:0000256" key="5">
    <source>
        <dbReference type="ARBA" id="ARBA00022679"/>
    </source>
</evidence>
<evidence type="ECO:0000313" key="15">
    <source>
        <dbReference type="Proteomes" id="UP000244571"/>
    </source>
</evidence>
<name>A0A2R4XQ63_9BURK</name>
<gene>
    <name evidence="14" type="ORF">DBV39_16785</name>
</gene>
<evidence type="ECO:0000256" key="11">
    <source>
        <dbReference type="SAM" id="Phobius"/>
    </source>
</evidence>
<keyword evidence="8 11" id="KW-1133">Transmembrane helix</keyword>
<reference evidence="14 15" key="1">
    <citation type="submission" date="2018-04" db="EMBL/GenBank/DDBJ databases">
        <title>Bordetella sp. HZ20 isolated from seawater.</title>
        <authorList>
            <person name="Sun C."/>
        </authorList>
    </citation>
    <scope>NUCLEOTIDE SEQUENCE [LARGE SCALE GENOMIC DNA]</scope>
    <source>
        <strain evidence="14 15">HZ20</strain>
    </source>
</reference>
<dbReference type="InterPro" id="IPR013727">
    <property type="entry name" value="2CSK_N"/>
</dbReference>
<dbReference type="AlphaFoldDB" id="A0A2R4XQ63"/>
<dbReference type="PROSITE" id="PS50885">
    <property type="entry name" value="HAMP"/>
    <property type="match status" value="1"/>
</dbReference>
<accession>A0A2R4XQ63</accession>
<keyword evidence="4" id="KW-0597">Phosphoprotein</keyword>
<evidence type="ECO:0000256" key="7">
    <source>
        <dbReference type="ARBA" id="ARBA00022777"/>
    </source>
</evidence>
<dbReference type="PRINTS" id="PR00344">
    <property type="entry name" value="BCTRLSENSOR"/>
</dbReference>
<keyword evidence="5" id="KW-0808">Transferase</keyword>
<comment type="subcellular location">
    <subcellularLocation>
        <location evidence="2">Membrane</location>
    </subcellularLocation>
</comment>
<keyword evidence="15" id="KW-1185">Reference proteome</keyword>
<dbReference type="SMART" id="SM00388">
    <property type="entry name" value="HisKA"/>
    <property type="match status" value="1"/>
</dbReference>
<comment type="catalytic activity">
    <reaction evidence="1">
        <text>ATP + protein L-histidine = ADP + protein N-phospho-L-histidine.</text>
        <dbReference type="EC" id="2.7.13.3"/>
    </reaction>
</comment>
<dbReference type="SUPFAM" id="SSF55874">
    <property type="entry name" value="ATPase domain of HSP90 chaperone/DNA topoisomerase II/histidine kinase"/>
    <property type="match status" value="1"/>
</dbReference>
<dbReference type="PANTHER" id="PTHR45436:SF1">
    <property type="entry name" value="SENSOR PROTEIN QSEC"/>
    <property type="match status" value="1"/>
</dbReference>
<dbReference type="SMART" id="SM00387">
    <property type="entry name" value="HATPase_c"/>
    <property type="match status" value="1"/>
</dbReference>
<evidence type="ECO:0000256" key="8">
    <source>
        <dbReference type="ARBA" id="ARBA00022989"/>
    </source>
</evidence>
<dbReference type="Proteomes" id="UP000244571">
    <property type="component" value="Chromosome"/>
</dbReference>
<dbReference type="InterPro" id="IPR003660">
    <property type="entry name" value="HAMP_dom"/>
</dbReference>
<evidence type="ECO:0000256" key="2">
    <source>
        <dbReference type="ARBA" id="ARBA00004370"/>
    </source>
</evidence>
<evidence type="ECO:0000256" key="1">
    <source>
        <dbReference type="ARBA" id="ARBA00000085"/>
    </source>
</evidence>
<dbReference type="GO" id="GO:0000155">
    <property type="term" value="F:phosphorelay sensor kinase activity"/>
    <property type="evidence" value="ECO:0007669"/>
    <property type="project" value="InterPro"/>
</dbReference>
<sequence length="466" mass="52039">MRPGSLRSTLLWLLIPPVVMAMVLSFWASSHELRDQVNAAFDRSLAGALRSIQVNLRTESGGLGMEQPFYLLEFLSLTTGSNVYFRVGTEDGLTEIGYADLPLPSESLQSDRPVYYNGQYHGEALRLAAIAIELKQGLHYSPDSRVIIVVGEETLERDDFIERVMLQSFRKDVIVVLIMILLILAGVIMVVRPLKQTSEAVRRRSFDDLQPIDEEDLPREIRPLIQAINLHMHRYAERARTQQQFLDDASHQLRTPLSVLTTQVEYARQLAQTDAMKEVLDAVQMRLRNTVRLTNQMLSLAKVHDAADKLASRVPDTRTDLCRIAEEVVGEFLPAARKQRMDFGLDVPAGPVHVRAIGWLVSQALSNMVSNALIYCPPGSRITVSVRQVGEEVWLEVEDDGPGMSEQDIALARHRFRRGESGQKMQGSGLGLAIVQTIAQINHARLDMFAGAPGKGLLVRLSFPVS</sequence>
<dbReference type="Pfam" id="PF02518">
    <property type="entry name" value="HATPase_c"/>
    <property type="match status" value="1"/>
</dbReference>
<dbReference type="PROSITE" id="PS50109">
    <property type="entry name" value="HIS_KIN"/>
    <property type="match status" value="1"/>
</dbReference>
<dbReference type="InterPro" id="IPR003661">
    <property type="entry name" value="HisK_dim/P_dom"/>
</dbReference>
<dbReference type="EMBL" id="CP028901">
    <property type="protein sequence ID" value="AWB35888.1"/>
    <property type="molecule type" value="Genomic_DNA"/>
</dbReference>
<keyword evidence="10 11" id="KW-0472">Membrane</keyword>
<dbReference type="Pfam" id="PF00512">
    <property type="entry name" value="HisKA"/>
    <property type="match status" value="1"/>
</dbReference>
<feature type="transmembrane region" description="Helical" evidence="11">
    <location>
        <begin position="9"/>
        <end position="28"/>
    </location>
</feature>
<evidence type="ECO:0000259" key="13">
    <source>
        <dbReference type="PROSITE" id="PS50885"/>
    </source>
</evidence>
<evidence type="ECO:0000259" key="12">
    <source>
        <dbReference type="PROSITE" id="PS50109"/>
    </source>
</evidence>
<feature type="transmembrane region" description="Helical" evidence="11">
    <location>
        <begin position="173"/>
        <end position="194"/>
    </location>
</feature>
<dbReference type="OrthoDB" id="8554694at2"/>
<dbReference type="GO" id="GO:0005886">
    <property type="term" value="C:plasma membrane"/>
    <property type="evidence" value="ECO:0007669"/>
    <property type="project" value="TreeGrafter"/>
</dbReference>
<evidence type="ECO:0000256" key="3">
    <source>
        <dbReference type="ARBA" id="ARBA00012438"/>
    </source>
</evidence>
<dbReference type="CDD" id="cd00082">
    <property type="entry name" value="HisKA"/>
    <property type="match status" value="1"/>
</dbReference>
<keyword evidence="6 11" id="KW-0812">Transmembrane</keyword>
<evidence type="ECO:0000256" key="10">
    <source>
        <dbReference type="ARBA" id="ARBA00023136"/>
    </source>
</evidence>
<evidence type="ECO:0000256" key="9">
    <source>
        <dbReference type="ARBA" id="ARBA00023012"/>
    </source>
</evidence>
<dbReference type="Gene3D" id="3.30.565.10">
    <property type="entry name" value="Histidine kinase-like ATPase, C-terminal domain"/>
    <property type="match status" value="1"/>
</dbReference>
<dbReference type="InterPro" id="IPR004358">
    <property type="entry name" value="Sig_transdc_His_kin-like_C"/>
</dbReference>
<dbReference type="CDD" id="cd00075">
    <property type="entry name" value="HATPase"/>
    <property type="match status" value="1"/>
</dbReference>